<reference evidence="1 2" key="1">
    <citation type="journal article" date="2019" name="Nat. Ecol. Evol.">
        <title>Megaphylogeny resolves global patterns of mushroom evolution.</title>
        <authorList>
            <person name="Varga T."/>
            <person name="Krizsan K."/>
            <person name="Foldi C."/>
            <person name="Dima B."/>
            <person name="Sanchez-Garcia M."/>
            <person name="Sanchez-Ramirez S."/>
            <person name="Szollosi G.J."/>
            <person name="Szarkandi J.G."/>
            <person name="Papp V."/>
            <person name="Albert L."/>
            <person name="Andreopoulos W."/>
            <person name="Angelini C."/>
            <person name="Antonin V."/>
            <person name="Barry K.W."/>
            <person name="Bougher N.L."/>
            <person name="Buchanan P."/>
            <person name="Buyck B."/>
            <person name="Bense V."/>
            <person name="Catcheside P."/>
            <person name="Chovatia M."/>
            <person name="Cooper J."/>
            <person name="Damon W."/>
            <person name="Desjardin D."/>
            <person name="Finy P."/>
            <person name="Geml J."/>
            <person name="Haridas S."/>
            <person name="Hughes K."/>
            <person name="Justo A."/>
            <person name="Karasinski D."/>
            <person name="Kautmanova I."/>
            <person name="Kiss B."/>
            <person name="Kocsube S."/>
            <person name="Kotiranta H."/>
            <person name="LaButti K.M."/>
            <person name="Lechner B.E."/>
            <person name="Liimatainen K."/>
            <person name="Lipzen A."/>
            <person name="Lukacs Z."/>
            <person name="Mihaltcheva S."/>
            <person name="Morgado L.N."/>
            <person name="Niskanen T."/>
            <person name="Noordeloos M.E."/>
            <person name="Ohm R.A."/>
            <person name="Ortiz-Santana B."/>
            <person name="Ovrebo C."/>
            <person name="Racz N."/>
            <person name="Riley R."/>
            <person name="Savchenko A."/>
            <person name="Shiryaev A."/>
            <person name="Soop K."/>
            <person name="Spirin V."/>
            <person name="Szebenyi C."/>
            <person name="Tomsovsky M."/>
            <person name="Tulloss R.E."/>
            <person name="Uehling J."/>
            <person name="Grigoriev I.V."/>
            <person name="Vagvolgyi C."/>
            <person name="Papp T."/>
            <person name="Martin F.M."/>
            <person name="Miettinen O."/>
            <person name="Hibbett D.S."/>
            <person name="Nagy L.G."/>
        </authorList>
    </citation>
    <scope>NUCLEOTIDE SEQUENCE [LARGE SCALE GENOMIC DNA]</scope>
    <source>
        <strain evidence="1 2">CBS 121175</strain>
    </source>
</reference>
<dbReference type="Proteomes" id="UP000307440">
    <property type="component" value="Unassembled WGS sequence"/>
</dbReference>
<organism evidence="1 2">
    <name type="scientific">Coprinopsis marcescibilis</name>
    <name type="common">Agaric fungus</name>
    <name type="synonym">Psathyrella marcescibilis</name>
    <dbReference type="NCBI Taxonomy" id="230819"/>
    <lineage>
        <taxon>Eukaryota</taxon>
        <taxon>Fungi</taxon>
        <taxon>Dikarya</taxon>
        <taxon>Basidiomycota</taxon>
        <taxon>Agaricomycotina</taxon>
        <taxon>Agaricomycetes</taxon>
        <taxon>Agaricomycetidae</taxon>
        <taxon>Agaricales</taxon>
        <taxon>Agaricineae</taxon>
        <taxon>Psathyrellaceae</taxon>
        <taxon>Coprinopsis</taxon>
    </lineage>
</organism>
<evidence type="ECO:0000313" key="2">
    <source>
        <dbReference type="Proteomes" id="UP000307440"/>
    </source>
</evidence>
<name>A0A5C3L662_COPMA</name>
<dbReference type="EMBL" id="ML210214">
    <property type="protein sequence ID" value="TFK23698.1"/>
    <property type="molecule type" value="Genomic_DNA"/>
</dbReference>
<accession>A0A5C3L662</accession>
<dbReference type="AlphaFoldDB" id="A0A5C3L662"/>
<sequence length="242" mass="27588">MYPLPYLPVVDTDISKMDSRQSLKHQIAFMKNALVMGLNNLHQLGHKIKDGKDASAPRLIEYAKVVHDILRLNVDGDEAFFTKRGPNKVSLDDILGSVWSKNPHKNELEDALKAWEEKTQIWAKDILAYNGKELMTLLEKMESPLVKGHLELVSQVKSEIISEKFDNEEVALMLNEHFSWLAENGDVTILLPYCTSHHDLDSSNFWPVLTQEGIRALPILVSESKTNWIFAPFDPITRVKKN</sequence>
<dbReference type="OrthoDB" id="58416at2759"/>
<proteinExistence type="predicted"/>
<gene>
    <name evidence="1" type="ORF">FA15DRAFT_452280</name>
</gene>
<protein>
    <submittedName>
        <fullName evidence="1">Uncharacterized protein</fullName>
    </submittedName>
</protein>
<keyword evidence="2" id="KW-1185">Reference proteome</keyword>
<evidence type="ECO:0000313" key="1">
    <source>
        <dbReference type="EMBL" id="TFK23698.1"/>
    </source>
</evidence>